<evidence type="ECO:0000313" key="3">
    <source>
        <dbReference type="Proteomes" id="UP000295696"/>
    </source>
</evidence>
<feature type="domain" description="Xylose isomerase-like TIM barrel" evidence="1">
    <location>
        <begin position="30"/>
        <end position="292"/>
    </location>
</feature>
<dbReference type="Proteomes" id="UP000295696">
    <property type="component" value="Unassembled WGS sequence"/>
</dbReference>
<dbReference type="AlphaFoldDB" id="A0A4R3J9Z5"/>
<protein>
    <submittedName>
        <fullName evidence="2">2-keto-myo-inositol dehydratase</fullName>
    </submittedName>
</protein>
<dbReference type="Pfam" id="PF01261">
    <property type="entry name" value="AP_endonuc_2"/>
    <property type="match status" value="1"/>
</dbReference>
<comment type="caution">
    <text evidence="2">The sequence shown here is derived from an EMBL/GenBank/DDBJ whole genome shotgun (WGS) entry which is preliminary data.</text>
</comment>
<dbReference type="PANTHER" id="PTHR12110">
    <property type="entry name" value="HYDROXYPYRUVATE ISOMERASE"/>
    <property type="match status" value="1"/>
</dbReference>
<organism evidence="2 3">
    <name type="scientific">Primorskyibacter sedentarius</name>
    <dbReference type="NCBI Taxonomy" id="745311"/>
    <lineage>
        <taxon>Bacteria</taxon>
        <taxon>Pseudomonadati</taxon>
        <taxon>Pseudomonadota</taxon>
        <taxon>Alphaproteobacteria</taxon>
        <taxon>Rhodobacterales</taxon>
        <taxon>Roseobacteraceae</taxon>
        <taxon>Primorskyibacter</taxon>
    </lineage>
</organism>
<keyword evidence="3" id="KW-1185">Reference proteome</keyword>
<accession>A0A4R3J9Z5</accession>
<dbReference type="InterPro" id="IPR036237">
    <property type="entry name" value="Xyl_isomerase-like_sf"/>
</dbReference>
<dbReference type="InterPro" id="IPR013022">
    <property type="entry name" value="Xyl_isomerase-like_TIM-brl"/>
</dbReference>
<dbReference type="Gene3D" id="3.20.20.150">
    <property type="entry name" value="Divalent-metal-dependent TIM barrel enzymes"/>
    <property type="match status" value="1"/>
</dbReference>
<dbReference type="PANTHER" id="PTHR12110:SF41">
    <property type="entry name" value="INOSOSE DEHYDRATASE"/>
    <property type="match status" value="1"/>
</dbReference>
<dbReference type="OrthoDB" id="9804047at2"/>
<evidence type="ECO:0000259" key="1">
    <source>
        <dbReference type="Pfam" id="PF01261"/>
    </source>
</evidence>
<dbReference type="EMBL" id="SLZU01000011">
    <property type="protein sequence ID" value="TCS61420.1"/>
    <property type="molecule type" value="Genomic_DNA"/>
</dbReference>
<dbReference type="RefSeq" id="WP_132246271.1">
    <property type="nucleotide sequence ID" value="NZ_SLZU01000011.1"/>
</dbReference>
<sequence>MTIRIGNAPCSWGVEFASDPRNPTWQHVLKECAEAGYKGIELGPVGFMPEDPAVLGEGLSEYGLELIGGVVFRPYHDPNAWDDVLDATHRTAKALMAHGAQHMVLIDSISPRRAPTAGRAGEAEQMDKAEWTAYRDRLAESARIGTEEYGLTVGIHAHAGGFLDFEPELERLLDEVDEKILKICFDTGHHSYAGFDPVAFMKRHIGRISYMHFKDIDPAVKAKVIENRTGFYDACGQGIFCNLGEGDVDFPAVRQVLLDAGFEGWCTVEQDCDPTLDPDTLGDARKNREYLESIGFK</sequence>
<evidence type="ECO:0000313" key="2">
    <source>
        <dbReference type="EMBL" id="TCS61420.1"/>
    </source>
</evidence>
<dbReference type="InterPro" id="IPR050312">
    <property type="entry name" value="IolE/XylAMocC-like"/>
</dbReference>
<reference evidence="2 3" key="1">
    <citation type="submission" date="2019-03" db="EMBL/GenBank/DDBJ databases">
        <title>Genomic Encyclopedia of Type Strains, Phase IV (KMG-IV): sequencing the most valuable type-strain genomes for metagenomic binning, comparative biology and taxonomic classification.</title>
        <authorList>
            <person name="Goeker M."/>
        </authorList>
    </citation>
    <scope>NUCLEOTIDE SEQUENCE [LARGE SCALE GENOMIC DNA]</scope>
    <source>
        <strain evidence="2 3">DSM 104836</strain>
    </source>
</reference>
<dbReference type="SUPFAM" id="SSF51658">
    <property type="entry name" value="Xylose isomerase-like"/>
    <property type="match status" value="1"/>
</dbReference>
<proteinExistence type="predicted"/>
<name>A0A4R3J9Z5_9RHOB</name>
<gene>
    <name evidence="2" type="ORF">EDD52_11117</name>
</gene>